<sequence length="45" mass="5109">MYHKFSIIMAPNASLTSSSHFILHVGVNFFSLFDNNSFFNPEISV</sequence>
<accession>A0A0E9U579</accession>
<dbReference type="EMBL" id="GBXM01048449">
    <property type="protein sequence ID" value="JAH60128.1"/>
    <property type="molecule type" value="Transcribed_RNA"/>
</dbReference>
<protein>
    <submittedName>
        <fullName evidence="1">Uncharacterized protein</fullName>
    </submittedName>
</protein>
<dbReference type="AlphaFoldDB" id="A0A0E9U579"/>
<proteinExistence type="predicted"/>
<organism evidence="1">
    <name type="scientific">Anguilla anguilla</name>
    <name type="common">European freshwater eel</name>
    <name type="synonym">Muraena anguilla</name>
    <dbReference type="NCBI Taxonomy" id="7936"/>
    <lineage>
        <taxon>Eukaryota</taxon>
        <taxon>Metazoa</taxon>
        <taxon>Chordata</taxon>
        <taxon>Craniata</taxon>
        <taxon>Vertebrata</taxon>
        <taxon>Euteleostomi</taxon>
        <taxon>Actinopterygii</taxon>
        <taxon>Neopterygii</taxon>
        <taxon>Teleostei</taxon>
        <taxon>Anguilliformes</taxon>
        <taxon>Anguillidae</taxon>
        <taxon>Anguilla</taxon>
    </lineage>
</organism>
<reference evidence="1" key="1">
    <citation type="submission" date="2014-11" db="EMBL/GenBank/DDBJ databases">
        <authorList>
            <person name="Amaro Gonzalez C."/>
        </authorList>
    </citation>
    <scope>NUCLEOTIDE SEQUENCE</scope>
</reference>
<reference evidence="1" key="2">
    <citation type="journal article" date="2015" name="Fish Shellfish Immunol.">
        <title>Early steps in the European eel (Anguilla anguilla)-Vibrio vulnificus interaction in the gills: Role of the RtxA13 toxin.</title>
        <authorList>
            <person name="Callol A."/>
            <person name="Pajuelo D."/>
            <person name="Ebbesson L."/>
            <person name="Teles M."/>
            <person name="MacKenzie S."/>
            <person name="Amaro C."/>
        </authorList>
    </citation>
    <scope>NUCLEOTIDE SEQUENCE</scope>
</reference>
<name>A0A0E9U579_ANGAN</name>
<evidence type="ECO:0000313" key="1">
    <source>
        <dbReference type="EMBL" id="JAH60128.1"/>
    </source>
</evidence>